<reference evidence="14 15" key="1">
    <citation type="submission" date="2017-03" db="EMBL/GenBank/DDBJ databases">
        <authorList>
            <person name="Afonso C.L."/>
            <person name="Miller P.J."/>
            <person name="Scott M.A."/>
            <person name="Spackman E."/>
            <person name="Goraichik I."/>
            <person name="Dimitrov K.M."/>
            <person name="Suarez D.L."/>
            <person name="Swayne D.E."/>
        </authorList>
    </citation>
    <scope>NUCLEOTIDE SEQUENCE [LARGE SCALE GENOMIC DNA]</scope>
    <source>
        <strain evidence="14">Genome sequencing of Nitrospira japonica strain NJ11</strain>
    </source>
</reference>
<evidence type="ECO:0000256" key="1">
    <source>
        <dbReference type="ARBA" id="ARBA00004571"/>
    </source>
</evidence>
<dbReference type="InterPro" id="IPR012910">
    <property type="entry name" value="Plug_dom"/>
</dbReference>
<evidence type="ECO:0000256" key="6">
    <source>
        <dbReference type="ARBA" id="ARBA00023004"/>
    </source>
</evidence>
<keyword evidence="3 11" id="KW-1134">Transmembrane beta strand</keyword>
<accession>A0A1W1I4U3</accession>
<keyword evidence="6" id="KW-0408">Iron</keyword>
<evidence type="ECO:0000256" key="9">
    <source>
        <dbReference type="ARBA" id="ARBA00023136"/>
    </source>
</evidence>
<keyword evidence="9 11" id="KW-0472">Membrane</keyword>
<keyword evidence="12" id="KW-0732">Signal</keyword>
<dbReference type="Proteomes" id="UP000192042">
    <property type="component" value="Chromosome I"/>
</dbReference>
<keyword evidence="2 11" id="KW-0813">Transport</keyword>
<evidence type="ECO:0000256" key="2">
    <source>
        <dbReference type="ARBA" id="ARBA00022448"/>
    </source>
</evidence>
<keyword evidence="15" id="KW-1185">Reference proteome</keyword>
<dbReference type="Pfam" id="PF07715">
    <property type="entry name" value="Plug"/>
    <property type="match status" value="1"/>
</dbReference>
<gene>
    <name evidence="14" type="ORF">NSJP_1671</name>
</gene>
<evidence type="ECO:0000256" key="8">
    <source>
        <dbReference type="ARBA" id="ARBA00023077"/>
    </source>
</evidence>
<comment type="subcellular location">
    <subcellularLocation>
        <location evidence="1 11">Cell outer membrane</location>
        <topology evidence="1 11">Multi-pass membrane protein</topology>
    </subcellularLocation>
</comment>
<proteinExistence type="inferred from homology"/>
<dbReference type="PROSITE" id="PS52016">
    <property type="entry name" value="TONB_DEPENDENT_REC_3"/>
    <property type="match status" value="1"/>
</dbReference>
<dbReference type="PANTHER" id="PTHR32552">
    <property type="entry name" value="FERRICHROME IRON RECEPTOR-RELATED"/>
    <property type="match status" value="1"/>
</dbReference>
<dbReference type="RefSeq" id="WP_080886315.1">
    <property type="nucleotide sequence ID" value="NZ_LT828648.1"/>
</dbReference>
<keyword evidence="5 11" id="KW-0812">Transmembrane</keyword>
<evidence type="ECO:0000256" key="7">
    <source>
        <dbReference type="ARBA" id="ARBA00023065"/>
    </source>
</evidence>
<evidence type="ECO:0000313" key="15">
    <source>
        <dbReference type="Proteomes" id="UP000192042"/>
    </source>
</evidence>
<evidence type="ECO:0000256" key="10">
    <source>
        <dbReference type="ARBA" id="ARBA00023237"/>
    </source>
</evidence>
<dbReference type="SUPFAM" id="SSF56935">
    <property type="entry name" value="Porins"/>
    <property type="match status" value="1"/>
</dbReference>
<evidence type="ECO:0000256" key="12">
    <source>
        <dbReference type="SAM" id="SignalP"/>
    </source>
</evidence>
<feature type="chain" id="PRO_5012099601" evidence="12">
    <location>
        <begin position="29"/>
        <end position="686"/>
    </location>
</feature>
<evidence type="ECO:0000313" key="14">
    <source>
        <dbReference type="EMBL" id="SLM47843.1"/>
    </source>
</evidence>
<sequence length="686" mass="75926">MSARLLPIRSTVAAVLVSLCLQPLTVLAHDPDAEVLEVPEVDVVTDRPVAASSQQFIPDKEYLLQPQGRPAQVLRLIPGFIAVEHSGGAGKADQYFVRGFDADHGTDVAFFTDGMPINFRSHAHGQGYADLNFIIPETIEGVDAAKGAYLPEVGDFNTAAAVNFRTREVVKEGIVQAAGGQFDTQRYVLMFSPTKDKVRTLLAGEAYYTNGPFLNDNRYFRANVLGKLTTNFSSRDEFSLTGSYQHAKWNASGEIPQRAVDDGTLDRFGAIDPSEGGNTTRATVRMNYHYDTVSDGQFFANAYGQYYKFDLYTNFTFFLNDPVNGDGIQQSDRRGIYGGDIGYKQRAEPFGMPAIGMIGLQVRVDDIHARLGTQTTRVPTGVTTDSNILEASYEPYVKAELQPASWMRLSGGLRAPLFTFDVNNQCSTCVEQPAGRKTSSMVLPKANLVLGPWFKTEFFANYGQGYHSNDARSAVAIDSVPLARAQTYEVGLRAQPWGPDGVMLTASLWAIDLQSELVFVGDEGTTENRGPTRRRGVEVAARGQIWGPLYFNGHLAYTKSEFTNGDAIPLAPELTAYGALLLQWPEGLRSQLQATYMGVRPLIEDRSVKAPSWVDFDLSERYLLPVKLPHGRLEAFLFIQNLLDTKWEQATFYFESRLRNEAAGVNDIHFVPGNPRFFMGGLAWYF</sequence>
<evidence type="ECO:0000256" key="5">
    <source>
        <dbReference type="ARBA" id="ARBA00022692"/>
    </source>
</evidence>
<comment type="similarity">
    <text evidence="11">Belongs to the TonB-dependent receptor family.</text>
</comment>
<dbReference type="InterPro" id="IPR036942">
    <property type="entry name" value="Beta-barrel_TonB_sf"/>
</dbReference>
<dbReference type="EMBL" id="LT828648">
    <property type="protein sequence ID" value="SLM47843.1"/>
    <property type="molecule type" value="Genomic_DNA"/>
</dbReference>
<keyword evidence="4" id="KW-0410">Iron transport</keyword>
<dbReference type="InterPro" id="IPR039426">
    <property type="entry name" value="TonB-dep_rcpt-like"/>
</dbReference>
<keyword evidence="7" id="KW-0406">Ion transport</keyword>
<feature type="signal peptide" evidence="12">
    <location>
        <begin position="1"/>
        <end position="28"/>
    </location>
</feature>
<dbReference type="PANTHER" id="PTHR32552:SF81">
    <property type="entry name" value="TONB-DEPENDENT OUTER MEMBRANE RECEPTOR"/>
    <property type="match status" value="1"/>
</dbReference>
<evidence type="ECO:0000256" key="4">
    <source>
        <dbReference type="ARBA" id="ARBA00022496"/>
    </source>
</evidence>
<keyword evidence="14" id="KW-0675">Receptor</keyword>
<dbReference type="AlphaFoldDB" id="A0A1W1I4U3"/>
<dbReference type="Gene3D" id="2.40.170.20">
    <property type="entry name" value="TonB-dependent receptor, beta-barrel domain"/>
    <property type="match status" value="1"/>
</dbReference>
<name>A0A1W1I4U3_9BACT</name>
<evidence type="ECO:0000259" key="13">
    <source>
        <dbReference type="Pfam" id="PF07715"/>
    </source>
</evidence>
<protein>
    <submittedName>
        <fullName evidence="14">Putative TonB-dependent receptor</fullName>
    </submittedName>
</protein>
<dbReference type="OrthoDB" id="99480at2"/>
<keyword evidence="10 11" id="KW-0998">Cell outer membrane</keyword>
<organism evidence="14 15">
    <name type="scientific">Nitrospira japonica</name>
    <dbReference type="NCBI Taxonomy" id="1325564"/>
    <lineage>
        <taxon>Bacteria</taxon>
        <taxon>Pseudomonadati</taxon>
        <taxon>Nitrospirota</taxon>
        <taxon>Nitrospiria</taxon>
        <taxon>Nitrospirales</taxon>
        <taxon>Nitrospiraceae</taxon>
        <taxon>Nitrospira</taxon>
    </lineage>
</organism>
<evidence type="ECO:0000256" key="3">
    <source>
        <dbReference type="ARBA" id="ARBA00022452"/>
    </source>
</evidence>
<dbReference type="STRING" id="1325564.NSJP_1671"/>
<keyword evidence="8" id="KW-0798">TonB box</keyword>
<dbReference type="InterPro" id="IPR037066">
    <property type="entry name" value="Plug_dom_sf"/>
</dbReference>
<dbReference type="Gene3D" id="2.170.130.10">
    <property type="entry name" value="TonB-dependent receptor, plug domain"/>
    <property type="match status" value="1"/>
</dbReference>
<dbReference type="GO" id="GO:0009279">
    <property type="term" value="C:cell outer membrane"/>
    <property type="evidence" value="ECO:0007669"/>
    <property type="project" value="UniProtKB-SubCell"/>
</dbReference>
<evidence type="ECO:0000256" key="11">
    <source>
        <dbReference type="PROSITE-ProRule" id="PRU01360"/>
    </source>
</evidence>
<dbReference type="GO" id="GO:0006826">
    <property type="term" value="P:iron ion transport"/>
    <property type="evidence" value="ECO:0007669"/>
    <property type="project" value="UniProtKB-KW"/>
</dbReference>
<dbReference type="KEGG" id="nja:NSJP_1671"/>
<feature type="domain" description="TonB-dependent receptor plug" evidence="13">
    <location>
        <begin position="52"/>
        <end position="157"/>
    </location>
</feature>